<name>A0AC61NDA0_9BACT</name>
<accession>A0AC61NDA0</accession>
<organism evidence="1 2">
    <name type="scientific">Halosquirtibacter laminarini</name>
    <dbReference type="NCBI Taxonomy" id="3374600"/>
    <lineage>
        <taxon>Bacteria</taxon>
        <taxon>Pseudomonadati</taxon>
        <taxon>Bacteroidota</taxon>
        <taxon>Bacteroidia</taxon>
        <taxon>Marinilabiliales</taxon>
        <taxon>Prolixibacteraceae</taxon>
        <taxon>Halosquirtibacter</taxon>
    </lineage>
</organism>
<gene>
    <name evidence="1" type="ORF">K4L44_13285</name>
</gene>
<sequence>MAKIVDSFLSGVIGPVVAYQSGNKQIIRSCPQRSNQSPSEKQIFQRQKIKLSNRLLKPFHSILRYAFAVKGATRCSINRARSLVLRNMVQDDYNKVVIQYENIRMSLDGDCLCRIKSVCLEENRLELFFNTNPTVPSHITLTVLMYSNGVGSYLSSIIYQEDGHYSIALTLDVQKQYVEKKQDIHFWFLFYDPLKQHYYGSIYHVEKSSR</sequence>
<evidence type="ECO:0000313" key="1">
    <source>
        <dbReference type="EMBL" id="QZE13540.1"/>
    </source>
</evidence>
<proteinExistence type="predicted"/>
<dbReference type="Proteomes" id="UP000826212">
    <property type="component" value="Chromosome"/>
</dbReference>
<evidence type="ECO:0000313" key="2">
    <source>
        <dbReference type="Proteomes" id="UP000826212"/>
    </source>
</evidence>
<reference evidence="1" key="1">
    <citation type="submission" date="2021-08" db="EMBL/GenBank/DDBJ databases">
        <title>Novel anaerobic bacterium isolated from sea squirt in East Sea, Republic of Korea.</title>
        <authorList>
            <person name="Nguyen T.H."/>
            <person name="Li Z."/>
            <person name="Lee Y.-J."/>
            <person name="Ko J."/>
            <person name="Kim S.-G."/>
        </authorList>
    </citation>
    <scope>NUCLEOTIDE SEQUENCE</scope>
    <source>
        <strain evidence="1">KCTC 25031</strain>
    </source>
</reference>
<protein>
    <submittedName>
        <fullName evidence="1">Uncharacterized protein</fullName>
    </submittedName>
</protein>
<dbReference type="EMBL" id="CP081303">
    <property type="protein sequence ID" value="QZE13540.1"/>
    <property type="molecule type" value="Genomic_DNA"/>
</dbReference>
<keyword evidence="2" id="KW-1185">Reference proteome</keyword>